<reference evidence="1 2" key="1">
    <citation type="submission" date="2018-08" db="EMBL/GenBank/DDBJ databases">
        <title>A genome reference for cultivated species of the human gut microbiota.</title>
        <authorList>
            <person name="Zou Y."/>
            <person name="Xue W."/>
            <person name="Luo G."/>
        </authorList>
    </citation>
    <scope>NUCLEOTIDE SEQUENCE [LARGE SCALE GENOMIC DNA]</scope>
    <source>
        <strain evidence="1 2">AF31-21AC</strain>
    </source>
</reference>
<evidence type="ECO:0000313" key="1">
    <source>
        <dbReference type="EMBL" id="RHN03493.1"/>
    </source>
</evidence>
<gene>
    <name evidence="1" type="ORF">DWZ31_18405</name>
</gene>
<evidence type="ECO:0000313" key="2">
    <source>
        <dbReference type="Proteomes" id="UP000283586"/>
    </source>
</evidence>
<comment type="caution">
    <text evidence="1">The sequence shown here is derived from an EMBL/GenBank/DDBJ whole genome shotgun (WGS) entry which is preliminary data.</text>
</comment>
<sequence>MRKTNANRLLKAITNNLVSVTSAVVNHDEGMKEPISVEKFKEDLEFYVNSGIFADTIDFTYEKIAEDRLLISIGKASCYCYDDIDVTLQLNDGVTIESVTKQLYEDFSERLSA</sequence>
<protein>
    <submittedName>
        <fullName evidence="1">Uncharacterized protein</fullName>
    </submittedName>
</protein>
<dbReference type="Proteomes" id="UP000283586">
    <property type="component" value="Unassembled WGS sequence"/>
</dbReference>
<dbReference type="EMBL" id="QRQN01000035">
    <property type="protein sequence ID" value="RHN03493.1"/>
    <property type="molecule type" value="Genomic_DNA"/>
</dbReference>
<organism evidence="1 2">
    <name type="scientific">Roseburia intestinalis</name>
    <dbReference type="NCBI Taxonomy" id="166486"/>
    <lineage>
        <taxon>Bacteria</taxon>
        <taxon>Bacillati</taxon>
        <taxon>Bacillota</taxon>
        <taxon>Clostridia</taxon>
        <taxon>Lachnospirales</taxon>
        <taxon>Lachnospiraceae</taxon>
        <taxon>Roseburia</taxon>
    </lineage>
</organism>
<accession>A0A415TNH6</accession>
<dbReference type="AlphaFoldDB" id="A0A415TNH6"/>
<proteinExistence type="predicted"/>
<dbReference type="RefSeq" id="WP_118489440.1">
    <property type="nucleotide sequence ID" value="NZ_JAAILV010000038.1"/>
</dbReference>
<name>A0A415TNH6_9FIRM</name>